<evidence type="ECO:0000313" key="8">
    <source>
        <dbReference type="Proteomes" id="UP000009376"/>
    </source>
</evidence>
<dbReference type="PANTHER" id="PTHR42744">
    <property type="entry name" value="BINDING-PROTEIN-DEPENDENT TRANSPORT SYSTEMS INNER MEMBRANE COMPONENT"/>
    <property type="match status" value="1"/>
</dbReference>
<dbReference type="Proteomes" id="UP000009376">
    <property type="component" value="Unassembled WGS sequence"/>
</dbReference>
<keyword evidence="3 5" id="KW-1133">Transmembrane helix</keyword>
<dbReference type="EMBL" id="GG745547">
    <property type="protein sequence ID" value="EFD93047.1"/>
    <property type="molecule type" value="Genomic_DNA"/>
</dbReference>
<dbReference type="PANTHER" id="PTHR42744:SF1">
    <property type="entry name" value="BINDING-PROTEIN-DEPENDENT TRANSPORT SYSTEMS INNER MEMBRANE COMPONENT"/>
    <property type="match status" value="1"/>
</dbReference>
<dbReference type="GO" id="GO:0055085">
    <property type="term" value="P:transmembrane transport"/>
    <property type="evidence" value="ECO:0007669"/>
    <property type="project" value="InterPro"/>
</dbReference>
<dbReference type="CDD" id="cd06261">
    <property type="entry name" value="TM_PBP2"/>
    <property type="match status" value="1"/>
</dbReference>
<evidence type="ECO:0000256" key="1">
    <source>
        <dbReference type="ARBA" id="ARBA00004141"/>
    </source>
</evidence>
<evidence type="ECO:0000313" key="7">
    <source>
        <dbReference type="EMBL" id="EFD93047.1"/>
    </source>
</evidence>
<feature type="domain" description="ABC transmembrane type-1" evidence="6">
    <location>
        <begin position="12"/>
        <end position="205"/>
    </location>
</feature>
<keyword evidence="2 5" id="KW-0812">Transmembrane</keyword>
<evidence type="ECO:0000256" key="5">
    <source>
        <dbReference type="RuleBase" id="RU363032"/>
    </source>
</evidence>
<keyword evidence="4 5" id="KW-0472">Membrane</keyword>
<feature type="transmembrane region" description="Helical" evidence="5">
    <location>
        <begin position="263"/>
        <end position="289"/>
    </location>
</feature>
<dbReference type="GO" id="GO:0005886">
    <property type="term" value="C:plasma membrane"/>
    <property type="evidence" value="ECO:0007669"/>
    <property type="project" value="UniProtKB-SubCell"/>
</dbReference>
<gene>
    <name evidence="7" type="ORF">BJBARM5_0203</name>
</gene>
<dbReference type="SUPFAM" id="SSF161098">
    <property type="entry name" value="MetI-like"/>
    <property type="match status" value="1"/>
</dbReference>
<comment type="subcellular location">
    <subcellularLocation>
        <location evidence="5">Cell membrane</location>
        <topology evidence="5">Multi-pass membrane protein</topology>
    </subcellularLocation>
    <subcellularLocation>
        <location evidence="1">Membrane</location>
        <topology evidence="1">Multi-pass membrane protein</topology>
    </subcellularLocation>
</comment>
<feature type="transmembrane region" description="Helical" evidence="5">
    <location>
        <begin position="187"/>
        <end position="206"/>
    </location>
</feature>
<dbReference type="PROSITE" id="PS50928">
    <property type="entry name" value="ABC_TM1"/>
    <property type="match status" value="1"/>
</dbReference>
<dbReference type="InterPro" id="IPR035906">
    <property type="entry name" value="MetI-like_sf"/>
</dbReference>
<feature type="transmembrane region" description="Helical" evidence="5">
    <location>
        <begin position="50"/>
        <end position="71"/>
    </location>
</feature>
<comment type="similarity">
    <text evidence="5">Belongs to the binding-protein-dependent transport system permease family.</text>
</comment>
<dbReference type="InterPro" id="IPR000515">
    <property type="entry name" value="MetI-like"/>
</dbReference>
<proteinExistence type="inferred from homology"/>
<evidence type="ECO:0000256" key="3">
    <source>
        <dbReference type="ARBA" id="ARBA00022989"/>
    </source>
</evidence>
<protein>
    <submittedName>
        <fullName evidence="7">Binding-protein-dependent transport systems inner membrane component</fullName>
    </submittedName>
</protein>
<feature type="transmembrane region" description="Helical" evidence="5">
    <location>
        <begin position="20"/>
        <end position="38"/>
    </location>
</feature>
<evidence type="ECO:0000256" key="4">
    <source>
        <dbReference type="ARBA" id="ARBA00023136"/>
    </source>
</evidence>
<sequence length="379" mass="43290">MNMLIFSVFVDTAYSWTRMFIALFVSIIIGLFTGIAIARSKILNKIFMPVIDVLQTLPILAFFPFAVYLFVFDIPGSIGINAAVIFLIITSMLWNIIFGAYQAIVALPQEYIDLSKIYDLNLYQRLKKIFIPAALPRISEQMSLSWAIGLFYLVTSEIFSVGTKDYAVKHGIGVEFVHAAATGNVTLYIYSIVIFVLFVIATRLLFFENFEKMANRFYLKSYKKRKLERVIFKSNLNKNFITLTGRIKNTLYKNRVKKTIKHVSYAIFAFVSAYIIYKLVLIVNFSMLYKLAGYEEYSLLSLAFSFIRVWGAFLAILAVSVPLSVYVVFLSKRTKSYMLTFQIIASIPATILLPAIAYIVYGNSELLAFIIYFLSGLWM</sequence>
<dbReference type="Pfam" id="PF00528">
    <property type="entry name" value="BPD_transp_1"/>
    <property type="match status" value="1"/>
</dbReference>
<feature type="transmembrane region" description="Helical" evidence="5">
    <location>
        <begin position="309"/>
        <end position="330"/>
    </location>
</feature>
<reference evidence="7 8" key="1">
    <citation type="journal article" date="2010" name="Proc. Natl. Acad. Sci. U.S.A.">
        <title>Enigmatic, ultrasmall, uncultivated Archaea.</title>
        <authorList>
            <person name="Baker B.J."/>
            <person name="Comolli L.R."/>
            <person name="Dick G.J."/>
            <person name="Hauser L.J."/>
            <person name="Hyatt D."/>
            <person name="Dill B.D."/>
            <person name="Land M.L."/>
            <person name="Verberkmoes N.C."/>
            <person name="Hettich R.L."/>
            <person name="Banfield J.F."/>
        </authorList>
    </citation>
    <scope>NUCLEOTIDE SEQUENCE [LARGE SCALE GENOMIC DNA]</scope>
</reference>
<dbReference type="Gene3D" id="1.10.3720.10">
    <property type="entry name" value="MetI-like"/>
    <property type="match status" value="1"/>
</dbReference>
<organism evidence="7 8">
    <name type="scientific">Candidatus Parvarchaeum acidophilus ARMAN-5</name>
    <dbReference type="NCBI Taxonomy" id="662762"/>
    <lineage>
        <taxon>Archaea</taxon>
        <taxon>Candidatus Parvarchaeota</taxon>
        <taxon>Candidatus Parvarchaeum</taxon>
    </lineage>
</organism>
<keyword evidence="5" id="KW-0813">Transport</keyword>
<accession>D6GUQ7</accession>
<feature type="transmembrane region" description="Helical" evidence="5">
    <location>
        <begin position="83"/>
        <end position="108"/>
    </location>
</feature>
<name>D6GUQ7_PARA5</name>
<evidence type="ECO:0000259" key="6">
    <source>
        <dbReference type="PROSITE" id="PS50928"/>
    </source>
</evidence>
<evidence type="ECO:0000256" key="2">
    <source>
        <dbReference type="ARBA" id="ARBA00022692"/>
    </source>
</evidence>
<dbReference type="AlphaFoldDB" id="D6GUQ7"/>